<dbReference type="Gene3D" id="1.20.1280.50">
    <property type="match status" value="1"/>
</dbReference>
<dbReference type="Pfam" id="PF00415">
    <property type="entry name" value="RCC1"/>
    <property type="match status" value="3"/>
</dbReference>
<protein>
    <submittedName>
        <fullName evidence="15">Adp-ribosylation factor 4b-related</fullName>
    </submittedName>
</protein>
<dbReference type="SUPFAM" id="SSF81383">
    <property type="entry name" value="F-box domain"/>
    <property type="match status" value="1"/>
</dbReference>
<dbReference type="SUPFAM" id="SSF52540">
    <property type="entry name" value="P-loop containing nucleoside triphosphate hydrolases"/>
    <property type="match status" value="1"/>
</dbReference>
<keyword evidence="12" id="KW-0479">Metal-binding</keyword>
<keyword evidence="9 11" id="KW-0342">GTP-binding</keyword>
<dbReference type="PROSITE" id="PS50012">
    <property type="entry name" value="RCC1_3"/>
    <property type="match status" value="3"/>
</dbReference>
<dbReference type="Pfam" id="PF00025">
    <property type="entry name" value="Arf"/>
    <property type="match status" value="1"/>
</dbReference>
<dbReference type="InterPro" id="IPR027417">
    <property type="entry name" value="P-loop_NTPase"/>
</dbReference>
<evidence type="ECO:0000256" key="9">
    <source>
        <dbReference type="ARBA" id="ARBA00023134"/>
    </source>
</evidence>
<evidence type="ECO:0000256" key="13">
    <source>
        <dbReference type="PROSITE-ProRule" id="PRU00235"/>
    </source>
</evidence>
<dbReference type="GO" id="GO:0046872">
    <property type="term" value="F:metal ion binding"/>
    <property type="evidence" value="ECO:0007669"/>
    <property type="project" value="UniProtKB-KW"/>
</dbReference>
<dbReference type="InterPro" id="IPR051553">
    <property type="entry name" value="Ran_GTPase-activating"/>
</dbReference>
<evidence type="ECO:0000256" key="5">
    <source>
        <dbReference type="ARBA" id="ARBA00022741"/>
    </source>
</evidence>
<organism evidence="15 16">
    <name type="scientific">Anaeramoeba ignava</name>
    <name type="common">Anaerobic marine amoeba</name>
    <dbReference type="NCBI Taxonomy" id="1746090"/>
    <lineage>
        <taxon>Eukaryota</taxon>
        <taxon>Metamonada</taxon>
        <taxon>Anaeramoebidae</taxon>
        <taxon>Anaeramoeba</taxon>
    </lineage>
</organism>
<dbReference type="Pfam" id="PF12937">
    <property type="entry name" value="F-box-like"/>
    <property type="match status" value="1"/>
</dbReference>
<keyword evidence="5 11" id="KW-0547">Nucleotide-binding</keyword>
<keyword evidence="12" id="KW-0460">Magnesium</keyword>
<evidence type="ECO:0000256" key="8">
    <source>
        <dbReference type="ARBA" id="ARBA00023034"/>
    </source>
</evidence>
<sequence length="702" mass="80632">MKSVFVCGTNSNHSLLYHGSQSIMKKKPIKIDNLIENLFSKENIKFINCGSSMTILTLNSGDLIIWGLEQIQENEKKEKEKEKEKENHLMFSKENIKKISKSIFQIHKFKGKNIQMISCGSFSILILVENKVYLSNLLLPSQKKMQIIFEEISSFQKEKIIINSICAGSTFYFAVDEKKNLYSWGDNSYGQLGLSDTKSREKPELIVQLNQSISQISAGSHHFIALTPTNKLFSCGRNRNGQLGLNDFDDRKTPELIQLNNQIGTLIKIFCADETTFLLNEFGKVYICGKMYKETEIQPQKQAEFIELIFPENAIITKIFGNGGYGESYSLFIDSNGKGYGFGSNKFGALGIESNQPQNKPKRINLPDDHLLIDCGCGWTHSCFITNSKENQNVVYLSKKEIKQELIEEKKKIRSFGNFHVLPPEQIIPILEYLNHQQLCMISMVSEGFHSISSQNWLWKPIFDKYIGLELTQEEKEIFQNPELQDFEWKFISVPHLSPYGKVIYGKNVKNLGFGSVNKKFFGKKSKKVLMLGLDNSGRTVILYGLKIGEVVTTIPTIGFNVETIKKKGFSFHLNIWEVSGGYAIRSLWRHYFNEVDALVWAIDVHDQRIEESKTELLKLLKDENLKEVKCVLIICTKLDIPNGLKTEEIVKLLGLDEFDKIWGVFPTSQQNLSTFWKASFRWLVWILMFMIKNQEKEKENF</sequence>
<dbReference type="GO" id="GO:0016192">
    <property type="term" value="P:vesicle-mediated transport"/>
    <property type="evidence" value="ECO:0007669"/>
    <property type="project" value="UniProtKB-KW"/>
</dbReference>
<dbReference type="InterPro" id="IPR000408">
    <property type="entry name" value="Reg_chr_condens"/>
</dbReference>
<dbReference type="SUPFAM" id="SSF50985">
    <property type="entry name" value="RCC1/BLIP-II"/>
    <property type="match status" value="2"/>
</dbReference>
<feature type="binding site" evidence="12">
    <location>
        <position position="557"/>
    </location>
    <ligand>
        <name>Mg(2+)</name>
        <dbReference type="ChEBI" id="CHEBI:18420"/>
    </ligand>
</feature>
<name>A0A9Q0LCE9_ANAIG</name>
<comment type="similarity">
    <text evidence="2">Belongs to the small GTPase superfamily. Arf family.</text>
</comment>
<keyword evidence="10" id="KW-0449">Lipoprotein</keyword>
<dbReference type="FunFam" id="3.40.50.300:FF:003500">
    <property type="entry name" value="ADP-ribosylation factor 1"/>
    <property type="match status" value="1"/>
</dbReference>
<dbReference type="Gene3D" id="2.130.10.30">
    <property type="entry name" value="Regulator of chromosome condensation 1/beta-lactamase-inhibitor protein II"/>
    <property type="match status" value="3"/>
</dbReference>
<dbReference type="PANTHER" id="PTHR45982:SF1">
    <property type="entry name" value="REGULATOR OF CHROMOSOME CONDENSATION"/>
    <property type="match status" value="1"/>
</dbReference>
<keyword evidence="4" id="KW-0519">Myristate</keyword>
<dbReference type="PROSITE" id="PS50181">
    <property type="entry name" value="FBOX"/>
    <property type="match status" value="1"/>
</dbReference>
<evidence type="ECO:0000256" key="1">
    <source>
        <dbReference type="ARBA" id="ARBA00004555"/>
    </source>
</evidence>
<gene>
    <name evidence="15" type="ORF">M0811_11703</name>
</gene>
<proteinExistence type="inferred from homology"/>
<keyword evidence="7" id="KW-0653">Protein transport</keyword>
<dbReference type="Gene3D" id="3.40.50.300">
    <property type="entry name" value="P-loop containing nucleotide triphosphate hydrolases"/>
    <property type="match status" value="1"/>
</dbReference>
<dbReference type="GO" id="GO:0003924">
    <property type="term" value="F:GTPase activity"/>
    <property type="evidence" value="ECO:0007669"/>
    <property type="project" value="InterPro"/>
</dbReference>
<evidence type="ECO:0000256" key="3">
    <source>
        <dbReference type="ARBA" id="ARBA00022448"/>
    </source>
</evidence>
<dbReference type="InterPro" id="IPR036047">
    <property type="entry name" value="F-box-like_dom_sf"/>
</dbReference>
<comment type="subcellular location">
    <subcellularLocation>
        <location evidence="1">Golgi apparatus</location>
    </subcellularLocation>
</comment>
<dbReference type="SMART" id="SM00177">
    <property type="entry name" value="ARF"/>
    <property type="match status" value="1"/>
</dbReference>
<dbReference type="GO" id="GO:0005794">
    <property type="term" value="C:Golgi apparatus"/>
    <property type="evidence" value="ECO:0007669"/>
    <property type="project" value="UniProtKB-SubCell"/>
</dbReference>
<dbReference type="SMART" id="SM00178">
    <property type="entry name" value="SAR"/>
    <property type="match status" value="1"/>
</dbReference>
<feature type="repeat" description="RCC1" evidence="13">
    <location>
        <begin position="230"/>
        <end position="282"/>
    </location>
</feature>
<feature type="binding site" evidence="11">
    <location>
        <position position="581"/>
    </location>
    <ligand>
        <name>GTP</name>
        <dbReference type="ChEBI" id="CHEBI:37565"/>
    </ligand>
</feature>
<keyword evidence="3" id="KW-0813">Transport</keyword>
<keyword evidence="6" id="KW-0931">ER-Golgi transport</keyword>
<dbReference type="EMBL" id="JAPDFW010000105">
    <property type="protein sequence ID" value="KAJ5069360.1"/>
    <property type="molecule type" value="Genomic_DNA"/>
</dbReference>
<dbReference type="InterPro" id="IPR009091">
    <property type="entry name" value="RCC1/BLIP-II"/>
</dbReference>
<feature type="repeat" description="RCC1" evidence="13">
    <location>
        <begin position="337"/>
        <end position="388"/>
    </location>
</feature>
<evidence type="ECO:0000259" key="14">
    <source>
        <dbReference type="PROSITE" id="PS50181"/>
    </source>
</evidence>
<comment type="caution">
    <text evidence="15">The sequence shown here is derived from an EMBL/GenBank/DDBJ whole genome shotgun (WGS) entry which is preliminary data.</text>
</comment>
<reference evidence="15" key="1">
    <citation type="submission" date="2022-10" db="EMBL/GenBank/DDBJ databases">
        <title>Novel sulphate-reducing endosymbionts in the free-living metamonad Anaeramoeba.</title>
        <authorList>
            <person name="Jerlstrom-Hultqvist J."/>
            <person name="Cepicka I."/>
            <person name="Gallot-Lavallee L."/>
            <person name="Salas-Leiva D."/>
            <person name="Curtis B.A."/>
            <person name="Zahonova K."/>
            <person name="Pipaliya S."/>
            <person name="Dacks J."/>
            <person name="Roger A.J."/>
        </authorList>
    </citation>
    <scope>NUCLEOTIDE SEQUENCE</scope>
    <source>
        <strain evidence="15">BMAN</strain>
    </source>
</reference>
<dbReference type="CDD" id="cd00878">
    <property type="entry name" value="Arf_Arl"/>
    <property type="match status" value="1"/>
</dbReference>
<evidence type="ECO:0000256" key="10">
    <source>
        <dbReference type="ARBA" id="ARBA00023288"/>
    </source>
</evidence>
<feature type="repeat" description="RCC1" evidence="13">
    <location>
        <begin position="179"/>
        <end position="229"/>
    </location>
</feature>
<evidence type="ECO:0000313" key="15">
    <source>
        <dbReference type="EMBL" id="KAJ5069360.1"/>
    </source>
</evidence>
<dbReference type="GO" id="GO:0015031">
    <property type="term" value="P:protein transport"/>
    <property type="evidence" value="ECO:0007669"/>
    <property type="project" value="UniProtKB-KW"/>
</dbReference>
<dbReference type="InterPro" id="IPR001810">
    <property type="entry name" value="F-box_dom"/>
</dbReference>
<feature type="binding site" evidence="12">
    <location>
        <position position="540"/>
    </location>
    <ligand>
        <name>Mg(2+)</name>
        <dbReference type="ChEBI" id="CHEBI:18420"/>
    </ligand>
</feature>
<dbReference type="PRINTS" id="PR00328">
    <property type="entry name" value="SAR1GTPBP"/>
</dbReference>
<evidence type="ECO:0000256" key="6">
    <source>
        <dbReference type="ARBA" id="ARBA00022892"/>
    </source>
</evidence>
<evidence type="ECO:0000256" key="11">
    <source>
        <dbReference type="PIRSR" id="PIRSR606689-1"/>
    </source>
</evidence>
<evidence type="ECO:0000256" key="7">
    <source>
        <dbReference type="ARBA" id="ARBA00022927"/>
    </source>
</evidence>
<feature type="binding site" evidence="11">
    <location>
        <begin position="533"/>
        <end position="540"/>
    </location>
    <ligand>
        <name>GTP</name>
        <dbReference type="ChEBI" id="CHEBI:37565"/>
    </ligand>
</feature>
<dbReference type="Proteomes" id="UP001149090">
    <property type="component" value="Unassembled WGS sequence"/>
</dbReference>
<dbReference type="AlphaFoldDB" id="A0A9Q0LCE9"/>
<accession>A0A9Q0LCE9</accession>
<evidence type="ECO:0000256" key="12">
    <source>
        <dbReference type="PIRSR" id="PIRSR606689-2"/>
    </source>
</evidence>
<evidence type="ECO:0000256" key="2">
    <source>
        <dbReference type="ARBA" id="ARBA00010290"/>
    </source>
</evidence>
<keyword evidence="16" id="KW-1185">Reference proteome</keyword>
<evidence type="ECO:0000256" key="4">
    <source>
        <dbReference type="ARBA" id="ARBA00022707"/>
    </source>
</evidence>
<evidence type="ECO:0000313" key="16">
    <source>
        <dbReference type="Proteomes" id="UP001149090"/>
    </source>
</evidence>
<feature type="domain" description="F-box" evidence="14">
    <location>
        <begin position="416"/>
        <end position="462"/>
    </location>
</feature>
<dbReference type="PROSITE" id="PS51417">
    <property type="entry name" value="ARF"/>
    <property type="match status" value="1"/>
</dbReference>
<dbReference type="GO" id="GO:0005085">
    <property type="term" value="F:guanyl-nucleotide exchange factor activity"/>
    <property type="evidence" value="ECO:0007669"/>
    <property type="project" value="TreeGrafter"/>
</dbReference>
<dbReference type="PANTHER" id="PTHR45982">
    <property type="entry name" value="REGULATOR OF CHROMOSOME CONDENSATION"/>
    <property type="match status" value="1"/>
</dbReference>
<dbReference type="InterPro" id="IPR006689">
    <property type="entry name" value="Small_GTPase_ARF/SAR"/>
</dbReference>
<dbReference type="GO" id="GO:0005525">
    <property type="term" value="F:GTP binding"/>
    <property type="evidence" value="ECO:0007669"/>
    <property type="project" value="UniProtKB-KW"/>
</dbReference>
<keyword evidence="8" id="KW-0333">Golgi apparatus</keyword>